<dbReference type="EMBL" id="CP124691">
    <property type="protein sequence ID" value="WGX77725.1"/>
    <property type="molecule type" value="Genomic_DNA"/>
</dbReference>
<geneLocation type="plasmid" evidence="2 3">
    <name>unnamed6</name>
</geneLocation>
<feature type="transmembrane region" description="Helical" evidence="1">
    <location>
        <begin position="6"/>
        <end position="36"/>
    </location>
</feature>
<keyword evidence="2" id="KW-0614">Plasmid</keyword>
<keyword evidence="1" id="KW-1133">Transmembrane helix</keyword>
<organism evidence="2 3">
    <name type="scientific">Paraclostridium bifermentans</name>
    <name type="common">Clostridium bifermentans</name>
    <dbReference type="NCBI Taxonomy" id="1490"/>
    <lineage>
        <taxon>Bacteria</taxon>
        <taxon>Bacillati</taxon>
        <taxon>Bacillota</taxon>
        <taxon>Clostridia</taxon>
        <taxon>Peptostreptococcales</taxon>
        <taxon>Peptostreptococcaceae</taxon>
        <taxon>Paraclostridium</taxon>
    </lineage>
</organism>
<accession>A0ABY8R8F9</accession>
<keyword evidence="1" id="KW-0472">Membrane</keyword>
<evidence type="ECO:0000313" key="3">
    <source>
        <dbReference type="Proteomes" id="UP001239169"/>
    </source>
</evidence>
<sequence>MFYSSLSMAGIFFVISFIFFIFKDKACILISGYNLISKDKRKNYDELRLSKDFRNTFFKYGLIFFIGGIGCLFISNWCFWIAFLVWLIYFCKNVSFSNKVFDKYKI</sequence>
<protein>
    <submittedName>
        <fullName evidence="2">DUF3784 domain-containing protein</fullName>
    </submittedName>
</protein>
<reference evidence="2 3" key="1">
    <citation type="submission" date="2023-04" db="EMBL/GenBank/DDBJ databases">
        <title>Bacteria Genome Submission.</title>
        <authorList>
            <person name="Isaac P."/>
        </authorList>
    </citation>
    <scope>NUCLEOTIDE SEQUENCE [LARGE SCALE GENOMIC DNA]</scope>
    <source>
        <strain evidence="2 3">SampleS7P1</strain>
        <plasmid evidence="2 3">unnamed6</plasmid>
    </source>
</reference>
<dbReference type="Pfam" id="PF12650">
    <property type="entry name" value="DUF3784"/>
    <property type="match status" value="1"/>
</dbReference>
<evidence type="ECO:0000313" key="2">
    <source>
        <dbReference type="EMBL" id="WGX77725.1"/>
    </source>
</evidence>
<gene>
    <name evidence="2" type="ORF">QJS64_21535</name>
</gene>
<proteinExistence type="predicted"/>
<keyword evidence="3" id="KW-1185">Reference proteome</keyword>
<name>A0ABY8R8F9_PARBF</name>
<dbReference type="InterPro" id="IPR017259">
    <property type="entry name" value="UCP037672"/>
</dbReference>
<feature type="transmembrane region" description="Helical" evidence="1">
    <location>
        <begin position="57"/>
        <end position="89"/>
    </location>
</feature>
<keyword evidence="1" id="KW-0812">Transmembrane</keyword>
<evidence type="ECO:0000256" key="1">
    <source>
        <dbReference type="SAM" id="Phobius"/>
    </source>
</evidence>
<dbReference type="Proteomes" id="UP001239169">
    <property type="component" value="Plasmid unnamed6"/>
</dbReference>